<sequence length="87" mass="9603">MQLETSRPAPPSAHRRALIIWLSIYPLVTAGQLLLRPVTRDLPIALSTLMLTLLVVPVAVYLVIPALTQLNATITAARSRRARPARR</sequence>
<dbReference type="Proteomes" id="UP000294739">
    <property type="component" value="Unassembled WGS sequence"/>
</dbReference>
<evidence type="ECO:0000313" key="2">
    <source>
        <dbReference type="EMBL" id="TDE13037.1"/>
    </source>
</evidence>
<dbReference type="OrthoDB" id="4571002at2"/>
<organism evidence="2 3">
    <name type="scientific">Jiangella asiatica</name>
    <dbReference type="NCBI Taxonomy" id="2530372"/>
    <lineage>
        <taxon>Bacteria</taxon>
        <taxon>Bacillati</taxon>
        <taxon>Actinomycetota</taxon>
        <taxon>Actinomycetes</taxon>
        <taxon>Jiangellales</taxon>
        <taxon>Jiangellaceae</taxon>
        <taxon>Jiangella</taxon>
    </lineage>
</organism>
<comment type="caution">
    <text evidence="2">The sequence shown here is derived from an EMBL/GenBank/DDBJ whole genome shotgun (WGS) entry which is preliminary data.</text>
</comment>
<dbReference type="AlphaFoldDB" id="A0A4R5DIB3"/>
<name>A0A4R5DIB3_9ACTN</name>
<keyword evidence="1" id="KW-1133">Transmembrane helix</keyword>
<gene>
    <name evidence="2" type="ORF">E1269_06490</name>
</gene>
<keyword evidence="3" id="KW-1185">Reference proteome</keyword>
<dbReference type="RefSeq" id="WP_131892582.1">
    <property type="nucleotide sequence ID" value="NZ_SMKZ01000006.1"/>
</dbReference>
<feature type="transmembrane region" description="Helical" evidence="1">
    <location>
        <begin position="42"/>
        <end position="64"/>
    </location>
</feature>
<reference evidence="2 3" key="1">
    <citation type="submission" date="2019-03" db="EMBL/GenBank/DDBJ databases">
        <title>Draft genome sequences of novel Actinobacteria.</title>
        <authorList>
            <person name="Sahin N."/>
            <person name="Ay H."/>
            <person name="Saygin H."/>
        </authorList>
    </citation>
    <scope>NUCLEOTIDE SEQUENCE [LARGE SCALE GENOMIC DNA]</scope>
    <source>
        <strain evidence="2 3">5K138</strain>
    </source>
</reference>
<dbReference type="InParanoid" id="A0A4R5DIB3"/>
<evidence type="ECO:0000313" key="3">
    <source>
        <dbReference type="Proteomes" id="UP000294739"/>
    </source>
</evidence>
<evidence type="ECO:0000256" key="1">
    <source>
        <dbReference type="SAM" id="Phobius"/>
    </source>
</evidence>
<accession>A0A4R5DIB3</accession>
<feature type="transmembrane region" description="Helical" evidence="1">
    <location>
        <begin position="18"/>
        <end position="35"/>
    </location>
</feature>
<protein>
    <submittedName>
        <fullName evidence="2">Uncharacterized protein</fullName>
    </submittedName>
</protein>
<proteinExistence type="predicted"/>
<keyword evidence="1" id="KW-0812">Transmembrane</keyword>
<keyword evidence="1" id="KW-0472">Membrane</keyword>
<dbReference type="EMBL" id="SMKZ01000006">
    <property type="protein sequence ID" value="TDE13037.1"/>
    <property type="molecule type" value="Genomic_DNA"/>
</dbReference>